<sequence length="96" mass="10443">MNTWTPRWARMLTGLSLAGLALVAHATDGEIRKIDTAQAKVTIKSGAIKNLDMPAMTMVFKARQPSLLNGLAEGDLVVFEADKIDGQYTVTAIRKK</sequence>
<evidence type="ECO:0000256" key="1">
    <source>
        <dbReference type="SAM" id="SignalP"/>
    </source>
</evidence>
<feature type="chain" id="PRO_5045704807" description="RND transporter" evidence="1">
    <location>
        <begin position="27"/>
        <end position="96"/>
    </location>
</feature>
<dbReference type="Pfam" id="PF11604">
    <property type="entry name" value="CusF_Ec"/>
    <property type="match status" value="1"/>
</dbReference>
<feature type="signal peptide" evidence="1">
    <location>
        <begin position="1"/>
        <end position="26"/>
    </location>
</feature>
<dbReference type="RefSeq" id="WP_141285458.1">
    <property type="nucleotide sequence ID" value="NZ_BAAAEW010000052.1"/>
</dbReference>
<keyword evidence="3" id="KW-1185">Reference proteome</keyword>
<keyword evidence="1" id="KW-0732">Signal</keyword>
<dbReference type="InterPro" id="IPR042230">
    <property type="entry name" value="CusF_sf"/>
</dbReference>
<accession>A0ABN1KMA0</accession>
<protein>
    <recommendedName>
        <fullName evidence="4">RND transporter</fullName>
    </recommendedName>
</protein>
<dbReference type="Proteomes" id="UP001500279">
    <property type="component" value="Unassembled WGS sequence"/>
</dbReference>
<organism evidence="2 3">
    <name type="scientific">Ideonella azotifigens</name>
    <dbReference type="NCBI Taxonomy" id="513160"/>
    <lineage>
        <taxon>Bacteria</taxon>
        <taxon>Pseudomonadati</taxon>
        <taxon>Pseudomonadota</taxon>
        <taxon>Betaproteobacteria</taxon>
        <taxon>Burkholderiales</taxon>
        <taxon>Sphaerotilaceae</taxon>
        <taxon>Ideonella</taxon>
    </lineage>
</organism>
<dbReference type="Gene3D" id="2.40.50.320">
    <property type="entry name" value="Copper binding periplasmic protein CusF"/>
    <property type="match status" value="1"/>
</dbReference>
<dbReference type="InterPro" id="IPR021647">
    <property type="entry name" value="CusF_Ec"/>
</dbReference>
<dbReference type="EMBL" id="BAAAEW010000052">
    <property type="protein sequence ID" value="GAA0771061.1"/>
    <property type="molecule type" value="Genomic_DNA"/>
</dbReference>
<comment type="caution">
    <text evidence="2">The sequence shown here is derived from an EMBL/GenBank/DDBJ whole genome shotgun (WGS) entry which is preliminary data.</text>
</comment>
<reference evidence="2 3" key="1">
    <citation type="journal article" date="2019" name="Int. J. Syst. Evol. Microbiol.">
        <title>The Global Catalogue of Microorganisms (GCM) 10K type strain sequencing project: providing services to taxonomists for standard genome sequencing and annotation.</title>
        <authorList>
            <consortium name="The Broad Institute Genomics Platform"/>
            <consortium name="The Broad Institute Genome Sequencing Center for Infectious Disease"/>
            <person name="Wu L."/>
            <person name="Ma J."/>
        </authorList>
    </citation>
    <scope>NUCLEOTIDE SEQUENCE [LARGE SCALE GENOMIC DNA]</scope>
    <source>
        <strain evidence="2 3">JCM 15503</strain>
    </source>
</reference>
<evidence type="ECO:0008006" key="4">
    <source>
        <dbReference type="Google" id="ProtNLM"/>
    </source>
</evidence>
<evidence type="ECO:0000313" key="2">
    <source>
        <dbReference type="EMBL" id="GAA0771061.1"/>
    </source>
</evidence>
<name>A0ABN1KMA0_9BURK</name>
<gene>
    <name evidence="2" type="ORF">GCM10009107_63310</name>
</gene>
<proteinExistence type="predicted"/>
<evidence type="ECO:0000313" key="3">
    <source>
        <dbReference type="Proteomes" id="UP001500279"/>
    </source>
</evidence>